<evidence type="ECO:0000313" key="1">
    <source>
        <dbReference type="EMBL" id="MCH6470608.1"/>
    </source>
</evidence>
<gene>
    <name evidence="1" type="ORF">L0M17_11590</name>
</gene>
<proteinExistence type="predicted"/>
<protein>
    <submittedName>
        <fullName evidence="1">Uncharacterized protein</fullName>
    </submittedName>
</protein>
<accession>A0ABS9U1N8</accession>
<keyword evidence="2" id="KW-1185">Reference proteome</keyword>
<dbReference type="EMBL" id="JAKZBV010000001">
    <property type="protein sequence ID" value="MCH6470608.1"/>
    <property type="molecule type" value="Genomic_DNA"/>
</dbReference>
<sequence length="71" mass="8184">MNFALFVKEPGQDSVLHLRFEAEDDDDALRIAANEVEQLRLGPAELILEEADLRRDDRLAVWQFNSETDEP</sequence>
<name>A0ABS9U1N8_9MICC</name>
<reference evidence="1 2" key="1">
    <citation type="submission" date="2022-03" db="EMBL/GenBank/DDBJ databases">
        <title>Sinomonas sp. isolated from a soil.</title>
        <authorList>
            <person name="Han J."/>
            <person name="Kim D.-U."/>
        </authorList>
    </citation>
    <scope>NUCLEOTIDE SEQUENCE [LARGE SCALE GENOMIC DNA]</scope>
    <source>
        <strain evidence="1 2">5-5</strain>
    </source>
</reference>
<dbReference type="RefSeq" id="WP_241054111.1">
    <property type="nucleotide sequence ID" value="NZ_JAKZBV010000001.1"/>
</dbReference>
<evidence type="ECO:0000313" key="2">
    <source>
        <dbReference type="Proteomes" id="UP001202922"/>
    </source>
</evidence>
<organism evidence="1 2">
    <name type="scientific">Sinomonas terrae</name>
    <dbReference type="NCBI Taxonomy" id="2908838"/>
    <lineage>
        <taxon>Bacteria</taxon>
        <taxon>Bacillati</taxon>
        <taxon>Actinomycetota</taxon>
        <taxon>Actinomycetes</taxon>
        <taxon>Micrococcales</taxon>
        <taxon>Micrococcaceae</taxon>
        <taxon>Sinomonas</taxon>
    </lineage>
</organism>
<comment type="caution">
    <text evidence="1">The sequence shown here is derived from an EMBL/GenBank/DDBJ whole genome shotgun (WGS) entry which is preliminary data.</text>
</comment>
<dbReference type="Proteomes" id="UP001202922">
    <property type="component" value="Unassembled WGS sequence"/>
</dbReference>